<organism evidence="1 2">
    <name type="scientific">Coniosporium uncinatum</name>
    <dbReference type="NCBI Taxonomy" id="93489"/>
    <lineage>
        <taxon>Eukaryota</taxon>
        <taxon>Fungi</taxon>
        <taxon>Dikarya</taxon>
        <taxon>Ascomycota</taxon>
        <taxon>Pezizomycotina</taxon>
        <taxon>Dothideomycetes</taxon>
        <taxon>Dothideomycetes incertae sedis</taxon>
        <taxon>Coniosporium</taxon>
    </lineage>
</organism>
<accession>A0ACC3DZJ7</accession>
<dbReference type="Proteomes" id="UP001186974">
    <property type="component" value="Unassembled WGS sequence"/>
</dbReference>
<evidence type="ECO:0000313" key="1">
    <source>
        <dbReference type="EMBL" id="KAK3082134.1"/>
    </source>
</evidence>
<comment type="caution">
    <text evidence="1">The sequence shown here is derived from an EMBL/GenBank/DDBJ whole genome shotgun (WGS) entry which is preliminary data.</text>
</comment>
<dbReference type="EMBL" id="JAWDJW010000007">
    <property type="protein sequence ID" value="KAK3082134.1"/>
    <property type="molecule type" value="Genomic_DNA"/>
</dbReference>
<gene>
    <name evidence="1" type="ORF">LTS18_002926</name>
</gene>
<evidence type="ECO:0000313" key="2">
    <source>
        <dbReference type="Proteomes" id="UP001186974"/>
    </source>
</evidence>
<keyword evidence="2" id="KW-1185">Reference proteome</keyword>
<name>A0ACC3DZJ7_9PEZI</name>
<sequence>MFNLKPLPAELRTAVYEAHLADCCTENDLDSTSKTAFLALTKVCHWMREDVLLLAFSNSTFTITNPGQAVAQRFGNLTQPLRDAIQNVHNKSDIDPYRSIPRMSAELKSKVVLYDYTSNKLEEWSKHTRHIGSDVAKIVST</sequence>
<proteinExistence type="predicted"/>
<protein>
    <submittedName>
        <fullName evidence="1">Uncharacterized protein</fullName>
    </submittedName>
</protein>
<reference evidence="1" key="1">
    <citation type="submission" date="2024-09" db="EMBL/GenBank/DDBJ databases">
        <title>Black Yeasts Isolated from many extreme environments.</title>
        <authorList>
            <person name="Coleine C."/>
            <person name="Stajich J.E."/>
            <person name="Selbmann L."/>
        </authorList>
    </citation>
    <scope>NUCLEOTIDE SEQUENCE</scope>
    <source>
        <strain evidence="1">CCFEE 5737</strain>
    </source>
</reference>